<dbReference type="PRINTS" id="PR00248">
    <property type="entry name" value="GPCRMGR"/>
</dbReference>
<reference evidence="8" key="1">
    <citation type="submission" date="2020-11" db="EMBL/GenBank/DDBJ databases">
        <authorList>
            <person name="Tran Van P."/>
        </authorList>
    </citation>
    <scope>NUCLEOTIDE SEQUENCE</scope>
</reference>
<keyword evidence="5" id="KW-0675">Receptor</keyword>
<dbReference type="PANTHER" id="PTHR24060">
    <property type="entry name" value="METABOTROPIC GLUTAMATE RECEPTOR"/>
    <property type="match status" value="1"/>
</dbReference>
<dbReference type="SUPFAM" id="SSF53822">
    <property type="entry name" value="Periplasmic binding protein-like I"/>
    <property type="match status" value="1"/>
</dbReference>
<keyword evidence="4" id="KW-0472">Membrane</keyword>
<dbReference type="EMBL" id="OE839770">
    <property type="protein sequence ID" value="CAD7588536.1"/>
    <property type="molecule type" value="Genomic_DNA"/>
</dbReference>
<dbReference type="AlphaFoldDB" id="A0A7R9PIQ8"/>
<gene>
    <name evidence="8" type="ORF">TGEB3V08_LOCUS2586</name>
</gene>
<dbReference type="InterPro" id="IPR028082">
    <property type="entry name" value="Peripla_BP_I"/>
</dbReference>
<dbReference type="InterPro" id="IPR050726">
    <property type="entry name" value="mGluR"/>
</dbReference>
<dbReference type="InterPro" id="IPR001828">
    <property type="entry name" value="ANF_lig-bd_rcpt"/>
</dbReference>
<comment type="subcellular location">
    <subcellularLocation>
        <location evidence="1">Membrane</location>
        <topology evidence="1">Multi-pass membrane protein</topology>
    </subcellularLocation>
</comment>
<evidence type="ECO:0000259" key="7">
    <source>
        <dbReference type="Pfam" id="PF01094"/>
    </source>
</evidence>
<dbReference type="InterPro" id="IPR000337">
    <property type="entry name" value="GPCR_3"/>
</dbReference>
<dbReference type="Pfam" id="PF01094">
    <property type="entry name" value="ANF_receptor"/>
    <property type="match status" value="1"/>
</dbReference>
<evidence type="ECO:0000313" key="8">
    <source>
        <dbReference type="EMBL" id="CAD7588536.1"/>
    </source>
</evidence>
<evidence type="ECO:0000256" key="5">
    <source>
        <dbReference type="ARBA" id="ARBA00023170"/>
    </source>
</evidence>
<name>A0A7R9PIQ8_TIMGE</name>
<dbReference type="GO" id="GO:0016020">
    <property type="term" value="C:membrane"/>
    <property type="evidence" value="ECO:0007669"/>
    <property type="project" value="UniProtKB-SubCell"/>
</dbReference>
<evidence type="ECO:0000256" key="2">
    <source>
        <dbReference type="ARBA" id="ARBA00022692"/>
    </source>
</evidence>
<keyword evidence="6" id="KW-0325">Glycoprotein</keyword>
<organism evidence="8">
    <name type="scientific">Timema genevievae</name>
    <name type="common">Walking stick</name>
    <dbReference type="NCBI Taxonomy" id="629358"/>
    <lineage>
        <taxon>Eukaryota</taxon>
        <taxon>Metazoa</taxon>
        <taxon>Ecdysozoa</taxon>
        <taxon>Arthropoda</taxon>
        <taxon>Hexapoda</taxon>
        <taxon>Insecta</taxon>
        <taxon>Pterygota</taxon>
        <taxon>Neoptera</taxon>
        <taxon>Polyneoptera</taxon>
        <taxon>Phasmatodea</taxon>
        <taxon>Timematodea</taxon>
        <taxon>Timematoidea</taxon>
        <taxon>Timematidae</taxon>
        <taxon>Timema</taxon>
    </lineage>
</organism>
<dbReference type="Gene3D" id="3.40.50.2300">
    <property type="match status" value="1"/>
</dbReference>
<feature type="domain" description="Receptor ligand binding region" evidence="7">
    <location>
        <begin position="205"/>
        <end position="252"/>
    </location>
</feature>
<keyword evidence="3" id="KW-1133">Transmembrane helix</keyword>
<evidence type="ECO:0000256" key="3">
    <source>
        <dbReference type="ARBA" id="ARBA00022989"/>
    </source>
</evidence>
<protein>
    <recommendedName>
        <fullName evidence="7">Receptor ligand binding region domain-containing protein</fullName>
    </recommendedName>
</protein>
<evidence type="ECO:0000256" key="6">
    <source>
        <dbReference type="ARBA" id="ARBA00023180"/>
    </source>
</evidence>
<evidence type="ECO:0000256" key="4">
    <source>
        <dbReference type="ARBA" id="ARBA00023136"/>
    </source>
</evidence>
<accession>A0A7R9PIQ8</accession>
<dbReference type="GO" id="GO:0004930">
    <property type="term" value="F:G protein-coupled receptor activity"/>
    <property type="evidence" value="ECO:0007669"/>
    <property type="project" value="InterPro"/>
</dbReference>
<proteinExistence type="predicted"/>
<sequence>MMKKFAHTYLERKSGKPFWKKHLQYTRPRSSHDLPVIGSLVYCESDALDHTATKAASRLLRRRSSTKSFFACLDVGVLAVSISELLLRLYPPLSGECSQALSGEFDPLQWLHGLRHYSRNRLAVNVRDIGVRARSGVLRVELTKMNCHLHLLLVSLLTSSSCGASKRIYLNYTGDIMVGALFPIHRKGSNGTECGRIQMEDGVQPLEAMIFTLNQINNDPKILPGIKLGMLAFDSCDSQSYGLEQSLNFVKDAAEHTGERAVRASKLGRAVRCAGLRTDRSCQVVRLCLSAGSSHFGAV</sequence>
<keyword evidence="2" id="KW-0812">Transmembrane</keyword>
<evidence type="ECO:0000256" key="1">
    <source>
        <dbReference type="ARBA" id="ARBA00004141"/>
    </source>
</evidence>